<dbReference type="EMBL" id="CADCXU010017510">
    <property type="protein sequence ID" value="CAB0006268.1"/>
    <property type="molecule type" value="Genomic_DNA"/>
</dbReference>
<accession>A0A6H5GU01</accession>
<keyword evidence="2" id="KW-1185">Reference proteome</keyword>
<gene>
    <name evidence="1" type="ORF">NTEN_LOCUS11745</name>
</gene>
<dbReference type="AlphaFoldDB" id="A0A6H5GU01"/>
<name>A0A6H5GU01_9HEMI</name>
<sequence>MIVRNSTQPPNFKNSGSSYLLGNKTEKIVFGAKFAPFNGNFQLMEVLESSKNRELLDV</sequence>
<reference evidence="1 2" key="1">
    <citation type="submission" date="2020-02" db="EMBL/GenBank/DDBJ databases">
        <authorList>
            <person name="Ferguson B K."/>
        </authorList>
    </citation>
    <scope>NUCLEOTIDE SEQUENCE [LARGE SCALE GENOMIC DNA]</scope>
</reference>
<dbReference type="Proteomes" id="UP000479000">
    <property type="component" value="Unassembled WGS sequence"/>
</dbReference>
<evidence type="ECO:0000313" key="1">
    <source>
        <dbReference type="EMBL" id="CAB0006268.1"/>
    </source>
</evidence>
<protein>
    <submittedName>
        <fullName evidence="1">Uncharacterized protein</fullName>
    </submittedName>
</protein>
<proteinExistence type="predicted"/>
<organism evidence="1 2">
    <name type="scientific">Nesidiocoris tenuis</name>
    <dbReference type="NCBI Taxonomy" id="355587"/>
    <lineage>
        <taxon>Eukaryota</taxon>
        <taxon>Metazoa</taxon>
        <taxon>Ecdysozoa</taxon>
        <taxon>Arthropoda</taxon>
        <taxon>Hexapoda</taxon>
        <taxon>Insecta</taxon>
        <taxon>Pterygota</taxon>
        <taxon>Neoptera</taxon>
        <taxon>Paraneoptera</taxon>
        <taxon>Hemiptera</taxon>
        <taxon>Heteroptera</taxon>
        <taxon>Panheteroptera</taxon>
        <taxon>Cimicomorpha</taxon>
        <taxon>Miridae</taxon>
        <taxon>Dicyphina</taxon>
        <taxon>Nesidiocoris</taxon>
    </lineage>
</organism>
<evidence type="ECO:0000313" key="2">
    <source>
        <dbReference type="Proteomes" id="UP000479000"/>
    </source>
</evidence>